<evidence type="ECO:0000256" key="1">
    <source>
        <dbReference type="ARBA" id="ARBA00001936"/>
    </source>
</evidence>
<evidence type="ECO:0000256" key="6">
    <source>
        <dbReference type="ARBA" id="ARBA00022842"/>
    </source>
</evidence>
<accession>A0ABM4BCK4</accession>
<reference evidence="9" key="1">
    <citation type="submission" date="2025-05" db="UniProtKB">
        <authorList>
            <consortium name="RefSeq"/>
        </authorList>
    </citation>
    <scope>NUCLEOTIDE SEQUENCE [LARGE SCALE GENOMIC DNA]</scope>
</reference>
<evidence type="ECO:0000313" key="10">
    <source>
        <dbReference type="RefSeq" id="XP_065646656.1"/>
    </source>
</evidence>
<dbReference type="Proteomes" id="UP001652625">
    <property type="component" value="Chromosome 02"/>
</dbReference>
<dbReference type="InterPro" id="IPR015797">
    <property type="entry name" value="NUDIX_hydrolase-like_dom_sf"/>
</dbReference>
<gene>
    <name evidence="10" type="primary">LOC100209762</name>
</gene>
<keyword evidence="6" id="KW-0460">Magnesium</keyword>
<evidence type="ECO:0000256" key="3">
    <source>
        <dbReference type="ARBA" id="ARBA00005582"/>
    </source>
</evidence>
<keyword evidence="9" id="KW-1185">Reference proteome</keyword>
<evidence type="ECO:0000256" key="4">
    <source>
        <dbReference type="ARBA" id="ARBA00022723"/>
    </source>
</evidence>
<dbReference type="SUPFAM" id="SSF55811">
    <property type="entry name" value="Nudix"/>
    <property type="match status" value="1"/>
</dbReference>
<evidence type="ECO:0000256" key="2">
    <source>
        <dbReference type="ARBA" id="ARBA00001946"/>
    </source>
</evidence>
<keyword evidence="5" id="KW-0378">Hydrolase</keyword>
<keyword evidence="4" id="KW-0479">Metal-binding</keyword>
<dbReference type="InterPro" id="IPR000086">
    <property type="entry name" value="NUDIX_hydrolase_dom"/>
</dbReference>
<comment type="cofactor">
    <cofactor evidence="1">
        <name>Mn(2+)</name>
        <dbReference type="ChEBI" id="CHEBI:29035"/>
    </cofactor>
</comment>
<sequence length="346" mass="40069">MSNIKFEKCWRDAATLVIAAKSGGLNKLGGNLFNILMLKRNENSKFMPNSYVFPGGVVSSADFKKEWADVLPVNCQRSLSLVNRPYIYTSNSSMECLQPELAFRICALRETFEECGVLLVTNDKGESIALSDPDIEIGGQYHTLKVWREKVNNDANEFLALFRCSKLLLNIYNLFEWSTWLTPAFKKSQYRFDTIFYTCFLPEIPPSKADKCEVVESIWCSPKEFLNNHRKILPPPQVYELLRIQRHNDWNEFKQFAKDRERYGLQMWCPYQISLKDGRVLTCPGDDYHCLDPNKEHSHLDCTIEDLRNSSVNLNRYEASQVNGNIIKCNVEWYGHPPVEKIYSSL</sequence>
<dbReference type="CDD" id="cd18870">
    <property type="entry name" value="NUDIX_AcylCoAdiphos_Nudt19"/>
    <property type="match status" value="1"/>
</dbReference>
<organism evidence="9 10">
    <name type="scientific">Hydra vulgaris</name>
    <name type="common">Hydra</name>
    <name type="synonym">Hydra attenuata</name>
    <dbReference type="NCBI Taxonomy" id="6087"/>
    <lineage>
        <taxon>Eukaryota</taxon>
        <taxon>Metazoa</taxon>
        <taxon>Cnidaria</taxon>
        <taxon>Hydrozoa</taxon>
        <taxon>Hydroidolina</taxon>
        <taxon>Anthoathecata</taxon>
        <taxon>Aplanulata</taxon>
        <taxon>Hydridae</taxon>
        <taxon>Hydra</taxon>
    </lineage>
</organism>
<dbReference type="GeneID" id="100209762"/>
<name>A0ABM4BCK4_HYDVU</name>
<comment type="cofactor">
    <cofactor evidence="2">
        <name>Mg(2+)</name>
        <dbReference type="ChEBI" id="CHEBI:18420"/>
    </cofactor>
</comment>
<evidence type="ECO:0000313" key="9">
    <source>
        <dbReference type="Proteomes" id="UP001652625"/>
    </source>
</evidence>
<dbReference type="PANTHER" id="PTHR12318">
    <property type="entry name" value="TESTOSTERONE-REGULATED PROTEIN RP2"/>
    <property type="match status" value="1"/>
</dbReference>
<evidence type="ECO:0000256" key="5">
    <source>
        <dbReference type="ARBA" id="ARBA00022801"/>
    </source>
</evidence>
<feature type="domain" description="Nudix hydrolase" evidence="8">
    <location>
        <begin position="9"/>
        <end position="244"/>
    </location>
</feature>
<proteinExistence type="inferred from homology"/>
<dbReference type="PANTHER" id="PTHR12318:SF0">
    <property type="entry name" value="ACYL-COENZYME A DIPHOSPHATASE NUDT19"/>
    <property type="match status" value="1"/>
</dbReference>
<evidence type="ECO:0000259" key="8">
    <source>
        <dbReference type="PROSITE" id="PS51462"/>
    </source>
</evidence>
<comment type="similarity">
    <text evidence="3">Belongs to the Nudix hydrolase family.</text>
</comment>
<reference evidence="10" key="2">
    <citation type="submission" date="2025-08" db="UniProtKB">
        <authorList>
            <consortium name="RefSeq"/>
        </authorList>
    </citation>
    <scope>IDENTIFICATION</scope>
</reference>
<dbReference type="PROSITE" id="PS51462">
    <property type="entry name" value="NUDIX"/>
    <property type="match status" value="1"/>
</dbReference>
<dbReference type="Gene3D" id="3.90.79.10">
    <property type="entry name" value="Nucleoside Triphosphate Pyrophosphohydrolase"/>
    <property type="match status" value="1"/>
</dbReference>
<dbReference type="RefSeq" id="XP_065646656.1">
    <property type="nucleotide sequence ID" value="XM_065790584.1"/>
</dbReference>
<evidence type="ECO:0000256" key="7">
    <source>
        <dbReference type="ARBA" id="ARBA00023211"/>
    </source>
</evidence>
<dbReference type="InterPro" id="IPR039121">
    <property type="entry name" value="NUDT19"/>
</dbReference>
<keyword evidence="7" id="KW-0464">Manganese</keyword>
<protein>
    <submittedName>
        <fullName evidence="10">Acyl-coenzyme A diphosphatase NUDT19 isoform X1</fullName>
    </submittedName>
</protein>